<dbReference type="OrthoDB" id="523296at2759"/>
<evidence type="ECO:0000313" key="3">
    <source>
        <dbReference type="Proteomes" id="UP000612055"/>
    </source>
</evidence>
<dbReference type="AlphaFoldDB" id="A0A835XLR6"/>
<organism evidence="2 3">
    <name type="scientific">Edaphochlamys debaryana</name>
    <dbReference type="NCBI Taxonomy" id="47281"/>
    <lineage>
        <taxon>Eukaryota</taxon>
        <taxon>Viridiplantae</taxon>
        <taxon>Chlorophyta</taxon>
        <taxon>core chlorophytes</taxon>
        <taxon>Chlorophyceae</taxon>
        <taxon>CS clade</taxon>
        <taxon>Chlamydomonadales</taxon>
        <taxon>Chlamydomonadales incertae sedis</taxon>
        <taxon>Edaphochlamys</taxon>
    </lineage>
</organism>
<sequence length="94" mass="10389">MSYSAYFTRANFAFPTGFAAIVGGLLYLNSGLAGRPPMGWKEVSAAEYNATPLEYLQNPERHLSRMPKVPGMSDVPSTYDELQHKLHAKGHGHH</sequence>
<name>A0A835XLR6_9CHLO</name>
<proteinExistence type="predicted"/>
<accession>A0A835XLR6</accession>
<reference evidence="2" key="1">
    <citation type="journal article" date="2020" name="bioRxiv">
        <title>Comparative genomics of Chlamydomonas.</title>
        <authorList>
            <person name="Craig R.J."/>
            <person name="Hasan A.R."/>
            <person name="Ness R.W."/>
            <person name="Keightley P.D."/>
        </authorList>
    </citation>
    <scope>NUCLEOTIDE SEQUENCE</scope>
    <source>
        <strain evidence="2">CCAP 11/70</strain>
    </source>
</reference>
<comment type="caution">
    <text evidence="2">The sequence shown here is derived from an EMBL/GenBank/DDBJ whole genome shotgun (WGS) entry which is preliminary data.</text>
</comment>
<keyword evidence="1" id="KW-0472">Membrane</keyword>
<protein>
    <submittedName>
        <fullName evidence="2">Uncharacterized protein</fullName>
    </submittedName>
</protein>
<keyword evidence="1" id="KW-0812">Transmembrane</keyword>
<dbReference type="Proteomes" id="UP000612055">
    <property type="component" value="Unassembled WGS sequence"/>
</dbReference>
<keyword evidence="1" id="KW-1133">Transmembrane helix</keyword>
<evidence type="ECO:0000313" key="2">
    <source>
        <dbReference type="EMBL" id="KAG2485834.1"/>
    </source>
</evidence>
<gene>
    <name evidence="2" type="ORF">HYH03_015417</name>
</gene>
<keyword evidence="3" id="KW-1185">Reference proteome</keyword>
<dbReference type="EMBL" id="JAEHOE010000121">
    <property type="protein sequence ID" value="KAG2485834.1"/>
    <property type="molecule type" value="Genomic_DNA"/>
</dbReference>
<feature type="transmembrane region" description="Helical" evidence="1">
    <location>
        <begin position="12"/>
        <end position="28"/>
    </location>
</feature>
<evidence type="ECO:0000256" key="1">
    <source>
        <dbReference type="SAM" id="Phobius"/>
    </source>
</evidence>